<proteinExistence type="predicted"/>
<comment type="caution">
    <text evidence="1">The sequence shown here is derived from an EMBL/GenBank/DDBJ whole genome shotgun (WGS) entry which is preliminary data.</text>
</comment>
<reference evidence="1 2" key="1">
    <citation type="submission" date="2024-04" db="EMBL/GenBank/DDBJ databases">
        <title>Bacterial endophytes with biocontrol capabilities against important plant pathogens.</title>
        <authorList>
            <person name="Alayande K.A."/>
        </authorList>
    </citation>
    <scope>NUCLEOTIDE SEQUENCE [LARGE SCALE GENOMIC DNA]</scope>
    <source>
        <strain evidence="1 2">KV22</strain>
    </source>
</reference>
<evidence type="ECO:0000313" key="2">
    <source>
        <dbReference type="Proteomes" id="UP001455088"/>
    </source>
</evidence>
<keyword evidence="2" id="KW-1185">Reference proteome</keyword>
<dbReference type="EMBL" id="JBBYHY010000001">
    <property type="protein sequence ID" value="MEL3952034.1"/>
    <property type="molecule type" value="Genomic_DNA"/>
</dbReference>
<accession>A0ABU9JGS1</accession>
<sequence>MVSASAADTGGRRRFIAPPRNAVDAACFAQPIYAGLREFQDLMGAPDWPTIAALDARLALPDKHLAEQDEALLADGLHYETRIAGRGRIATRADNWHDLFNALIWARYPAIKRALNQQQCRHIAAMAPGQRNRAQAALTQFDETGVIVRVRDPALLGAWDRHDWPALFVDGAGHWRNGDIAVAAVIGHALLEQALLPDRLLVGKCVVVPSDDDASAVAAVAQAIADGERLGDPLELRPLPLAGIPGWHARQAAAFYAQADYFRPLRPGRVYPTALG</sequence>
<dbReference type="Proteomes" id="UP001455088">
    <property type="component" value="Unassembled WGS sequence"/>
</dbReference>
<protein>
    <submittedName>
        <fullName evidence="1">DUF3025 domain-containing protein</fullName>
    </submittedName>
</protein>
<gene>
    <name evidence="1" type="ORF">AAE039_00470</name>
</gene>
<name>A0ABU9JGS1_9GAMM</name>
<evidence type="ECO:0000313" key="1">
    <source>
        <dbReference type="EMBL" id="MEL3952034.1"/>
    </source>
</evidence>
<organism evidence="1 2">
    <name type="scientific">Stenotrophomonas bentonitica</name>
    <dbReference type="NCBI Taxonomy" id="1450134"/>
    <lineage>
        <taxon>Bacteria</taxon>
        <taxon>Pseudomonadati</taxon>
        <taxon>Pseudomonadota</taxon>
        <taxon>Gammaproteobacteria</taxon>
        <taxon>Lysobacterales</taxon>
        <taxon>Lysobacteraceae</taxon>
        <taxon>Stenotrophomonas</taxon>
    </lineage>
</organism>
<dbReference type="InterPro" id="IPR021390">
    <property type="entry name" value="DUF3025"/>
</dbReference>
<dbReference type="Pfam" id="PF11227">
    <property type="entry name" value="DUF3025"/>
    <property type="match status" value="1"/>
</dbReference>